<dbReference type="InterPro" id="IPR013087">
    <property type="entry name" value="Znf_C2H2_type"/>
</dbReference>
<evidence type="ECO:0000313" key="4">
    <source>
        <dbReference type="Proteomes" id="UP001305779"/>
    </source>
</evidence>
<feature type="domain" description="C2H2-type" evidence="2">
    <location>
        <begin position="204"/>
        <end position="232"/>
    </location>
</feature>
<gene>
    <name evidence="3" type="ORF">PRZ48_011386</name>
</gene>
<feature type="domain" description="C2H2-type" evidence="2">
    <location>
        <begin position="174"/>
        <end position="200"/>
    </location>
</feature>
<feature type="domain" description="C2H2-type" evidence="2">
    <location>
        <begin position="236"/>
        <end position="262"/>
    </location>
</feature>
<comment type="caution">
    <text evidence="3">The sequence shown here is derived from an EMBL/GenBank/DDBJ whole genome shotgun (WGS) entry which is preliminary data.</text>
</comment>
<dbReference type="Gene3D" id="3.30.160.60">
    <property type="entry name" value="Classic Zinc Finger"/>
    <property type="match status" value="1"/>
</dbReference>
<evidence type="ECO:0000256" key="1">
    <source>
        <dbReference type="SAM" id="MobiDB-lite"/>
    </source>
</evidence>
<dbReference type="SMART" id="SM00355">
    <property type="entry name" value="ZnF_C2H2"/>
    <property type="match status" value="3"/>
</dbReference>
<reference evidence="3 4" key="1">
    <citation type="journal article" date="2023" name="G3 (Bethesda)">
        <title>A chromosome-level genome assembly of Zasmidium syzygii isolated from banana leaves.</title>
        <authorList>
            <person name="van Westerhoven A.C."/>
            <person name="Mehrabi R."/>
            <person name="Talebi R."/>
            <person name="Steentjes M.B.F."/>
            <person name="Corcolon B."/>
            <person name="Chong P.A."/>
            <person name="Kema G.H.J."/>
            <person name="Seidl M.F."/>
        </authorList>
    </citation>
    <scope>NUCLEOTIDE SEQUENCE [LARGE SCALE GENOMIC DNA]</scope>
    <source>
        <strain evidence="3 4">P124</strain>
    </source>
</reference>
<organism evidence="3 4">
    <name type="scientific">Zasmidium cellare</name>
    <name type="common">Wine cellar mold</name>
    <name type="synonym">Racodium cellare</name>
    <dbReference type="NCBI Taxonomy" id="395010"/>
    <lineage>
        <taxon>Eukaryota</taxon>
        <taxon>Fungi</taxon>
        <taxon>Dikarya</taxon>
        <taxon>Ascomycota</taxon>
        <taxon>Pezizomycotina</taxon>
        <taxon>Dothideomycetes</taxon>
        <taxon>Dothideomycetidae</taxon>
        <taxon>Mycosphaerellales</taxon>
        <taxon>Mycosphaerellaceae</taxon>
        <taxon>Zasmidium</taxon>
    </lineage>
</organism>
<evidence type="ECO:0000259" key="2">
    <source>
        <dbReference type="SMART" id="SM00355"/>
    </source>
</evidence>
<feature type="region of interest" description="Disordered" evidence="1">
    <location>
        <begin position="56"/>
        <end position="82"/>
    </location>
</feature>
<protein>
    <recommendedName>
        <fullName evidence="2">C2H2-type domain-containing protein</fullName>
    </recommendedName>
</protein>
<feature type="region of interest" description="Disordered" evidence="1">
    <location>
        <begin position="138"/>
        <end position="159"/>
    </location>
</feature>
<keyword evidence="4" id="KW-1185">Reference proteome</keyword>
<evidence type="ECO:0000313" key="3">
    <source>
        <dbReference type="EMBL" id="KAK4496937.1"/>
    </source>
</evidence>
<proteinExistence type="predicted"/>
<feature type="compositionally biased region" description="Polar residues" evidence="1">
    <location>
        <begin position="138"/>
        <end position="157"/>
    </location>
</feature>
<dbReference type="Proteomes" id="UP001305779">
    <property type="component" value="Unassembled WGS sequence"/>
</dbReference>
<name>A0ABR0E675_ZASCE</name>
<dbReference type="EMBL" id="JAXOVC010000009">
    <property type="protein sequence ID" value="KAK4496937.1"/>
    <property type="molecule type" value="Genomic_DNA"/>
</dbReference>
<sequence>MSGYYYPTSSVEEEYHLAQAYRTPPIPQQPLPSYEPHLLTFEQQPFTEQTDYYQATPQYPPMDIRSYEPSSGPPAWTQSQIPSNVDSYSHEIPAPFPQYTEAFDYGAETAVAGSSQPPPAYLSPHLASRGRLSRAGSYVSNASSVQSKSDMSRSASPNAGEMAKWGFKNIDGSWSCGFPGCTSRSTFTRGCDLRKHYKRHSKSLFCRHDGCPQATEGGFSSKKDRARHEAKHNPSIVCEWDGCERLFSRQDNMQKDHVRRVHKKRMA</sequence>
<accession>A0ABR0E675</accession>